<dbReference type="Proteomes" id="UP000652681">
    <property type="component" value="Unassembled WGS sequence"/>
</dbReference>
<dbReference type="FunFam" id="3.30.1330.40:FF:000001">
    <property type="entry name" value="L-PSP family endoribonuclease"/>
    <property type="match status" value="1"/>
</dbReference>
<dbReference type="CDD" id="cd00448">
    <property type="entry name" value="YjgF_YER057c_UK114_family"/>
    <property type="match status" value="1"/>
</dbReference>
<sequence length="126" mass="13698">MKKAIHIQGAPQPIAPYSQAIHAGNMVFVSGQIPINPFTRELNMETIEIATRQVLDNITAILDAAGLTLDHVVKCQVFLKDMADFAAMNAVYGEYFKTVPPARECVQVAKLPSDVNVEISCIAVAE</sequence>
<evidence type="ECO:0000256" key="1">
    <source>
        <dbReference type="ARBA" id="ARBA00010552"/>
    </source>
</evidence>
<reference evidence="2" key="1">
    <citation type="submission" date="2020-09" db="EMBL/GenBank/DDBJ databases">
        <title>Taishania pollutisoli gen. nov., sp. nov., Isolated from Tetrabromobisphenol A-Contaminated Soil.</title>
        <authorList>
            <person name="Chen Q."/>
        </authorList>
    </citation>
    <scope>NUCLEOTIDE SEQUENCE</scope>
    <source>
        <strain evidence="2">CZZ-1</strain>
    </source>
</reference>
<name>A0A8J6PLY3_9FLAO</name>
<dbReference type="GO" id="GO:0019239">
    <property type="term" value="F:deaminase activity"/>
    <property type="evidence" value="ECO:0007669"/>
    <property type="project" value="TreeGrafter"/>
</dbReference>
<keyword evidence="3" id="KW-1185">Reference proteome</keyword>
<protein>
    <submittedName>
        <fullName evidence="2">RidA family protein</fullName>
    </submittedName>
</protein>
<dbReference type="PANTHER" id="PTHR11803">
    <property type="entry name" value="2-IMINOBUTANOATE/2-IMINOPROPANOATE DEAMINASE RIDA"/>
    <property type="match status" value="1"/>
</dbReference>
<organism evidence="2 3">
    <name type="scientific">Taishania pollutisoli</name>
    <dbReference type="NCBI Taxonomy" id="2766479"/>
    <lineage>
        <taxon>Bacteria</taxon>
        <taxon>Pseudomonadati</taxon>
        <taxon>Bacteroidota</taxon>
        <taxon>Flavobacteriia</taxon>
        <taxon>Flavobacteriales</taxon>
        <taxon>Crocinitomicaceae</taxon>
        <taxon>Taishania</taxon>
    </lineage>
</organism>
<dbReference type="NCBIfam" id="TIGR00004">
    <property type="entry name" value="Rid family detoxifying hydrolase"/>
    <property type="match status" value="1"/>
</dbReference>
<evidence type="ECO:0000313" key="3">
    <source>
        <dbReference type="Proteomes" id="UP000652681"/>
    </source>
</evidence>
<dbReference type="Pfam" id="PF01042">
    <property type="entry name" value="Ribonuc_L-PSP"/>
    <property type="match status" value="1"/>
</dbReference>
<dbReference type="InterPro" id="IPR006056">
    <property type="entry name" value="RidA"/>
</dbReference>
<dbReference type="AlphaFoldDB" id="A0A8J6PLY3"/>
<gene>
    <name evidence="2" type="ORF">H9Y05_12125</name>
</gene>
<comment type="similarity">
    <text evidence="1">Belongs to the RutC family.</text>
</comment>
<dbReference type="EMBL" id="JACVEL010000008">
    <property type="protein sequence ID" value="MBC9813215.1"/>
    <property type="molecule type" value="Genomic_DNA"/>
</dbReference>
<dbReference type="SUPFAM" id="SSF55298">
    <property type="entry name" value="YjgF-like"/>
    <property type="match status" value="1"/>
</dbReference>
<dbReference type="InterPro" id="IPR006175">
    <property type="entry name" value="YjgF/YER057c/UK114"/>
</dbReference>
<proteinExistence type="inferred from homology"/>
<accession>A0A8J6PLY3</accession>
<dbReference type="GO" id="GO:0005829">
    <property type="term" value="C:cytosol"/>
    <property type="evidence" value="ECO:0007669"/>
    <property type="project" value="TreeGrafter"/>
</dbReference>
<dbReference type="InterPro" id="IPR035959">
    <property type="entry name" value="RutC-like_sf"/>
</dbReference>
<dbReference type="RefSeq" id="WP_163492038.1">
    <property type="nucleotide sequence ID" value="NZ_JACVEL010000008.1"/>
</dbReference>
<evidence type="ECO:0000313" key="2">
    <source>
        <dbReference type="EMBL" id="MBC9813215.1"/>
    </source>
</evidence>
<comment type="caution">
    <text evidence="2">The sequence shown here is derived from an EMBL/GenBank/DDBJ whole genome shotgun (WGS) entry which is preliminary data.</text>
</comment>
<dbReference type="Gene3D" id="3.30.1330.40">
    <property type="entry name" value="RutC-like"/>
    <property type="match status" value="1"/>
</dbReference>
<dbReference type="PANTHER" id="PTHR11803:SF58">
    <property type="entry name" value="PROTEIN HMF1-RELATED"/>
    <property type="match status" value="1"/>
</dbReference>